<organism evidence="2 3">
    <name type="scientific">Candidatus Allofournierella merdipullorum</name>
    <dbReference type="NCBI Taxonomy" id="2838595"/>
    <lineage>
        <taxon>Bacteria</taxon>
        <taxon>Bacillati</taxon>
        <taxon>Bacillota</taxon>
        <taxon>Clostridia</taxon>
        <taxon>Eubacteriales</taxon>
        <taxon>Oscillospiraceae</taxon>
        <taxon>Allofournierella</taxon>
    </lineage>
</organism>
<protein>
    <submittedName>
        <fullName evidence="2">Uncharacterized protein</fullName>
    </submittedName>
</protein>
<name>A0A9D2E5T5_9FIRM</name>
<gene>
    <name evidence="2" type="ORF">H9813_09025</name>
</gene>
<reference evidence="2" key="2">
    <citation type="submission" date="2021-04" db="EMBL/GenBank/DDBJ databases">
        <authorList>
            <person name="Gilroy R."/>
        </authorList>
    </citation>
    <scope>NUCLEOTIDE SEQUENCE</scope>
    <source>
        <strain evidence="2">ChiGjej4B4-18154</strain>
    </source>
</reference>
<keyword evidence="1" id="KW-0472">Membrane</keyword>
<dbReference type="EMBL" id="DXBV01000089">
    <property type="protein sequence ID" value="HIZ31351.1"/>
    <property type="molecule type" value="Genomic_DNA"/>
</dbReference>
<keyword evidence="1" id="KW-0812">Transmembrane</keyword>
<evidence type="ECO:0000313" key="2">
    <source>
        <dbReference type="EMBL" id="HIZ31351.1"/>
    </source>
</evidence>
<dbReference type="Proteomes" id="UP000824035">
    <property type="component" value="Unassembled WGS sequence"/>
</dbReference>
<comment type="caution">
    <text evidence="2">The sequence shown here is derived from an EMBL/GenBank/DDBJ whole genome shotgun (WGS) entry which is preliminary data.</text>
</comment>
<reference evidence="2" key="1">
    <citation type="journal article" date="2021" name="PeerJ">
        <title>Extensive microbial diversity within the chicken gut microbiome revealed by metagenomics and culture.</title>
        <authorList>
            <person name="Gilroy R."/>
            <person name="Ravi A."/>
            <person name="Getino M."/>
            <person name="Pursley I."/>
            <person name="Horton D.L."/>
            <person name="Alikhan N.F."/>
            <person name="Baker D."/>
            <person name="Gharbi K."/>
            <person name="Hall N."/>
            <person name="Watson M."/>
            <person name="Adriaenssens E.M."/>
            <person name="Foster-Nyarko E."/>
            <person name="Jarju S."/>
            <person name="Secka A."/>
            <person name="Antonio M."/>
            <person name="Oren A."/>
            <person name="Chaudhuri R.R."/>
            <person name="La Ragione R."/>
            <person name="Hildebrand F."/>
            <person name="Pallen M.J."/>
        </authorList>
    </citation>
    <scope>NUCLEOTIDE SEQUENCE</scope>
    <source>
        <strain evidence="2">ChiGjej4B4-18154</strain>
    </source>
</reference>
<sequence length="61" mass="7428">MPWNDLFWILLLLTAITIFGQLWFHFVEFLLGRAKRLLFRHEQPPVWHTLPDEKENDDGHQ</sequence>
<evidence type="ECO:0000313" key="3">
    <source>
        <dbReference type="Proteomes" id="UP000824035"/>
    </source>
</evidence>
<feature type="transmembrane region" description="Helical" evidence="1">
    <location>
        <begin position="6"/>
        <end position="31"/>
    </location>
</feature>
<dbReference type="AlphaFoldDB" id="A0A9D2E5T5"/>
<accession>A0A9D2E5T5</accession>
<proteinExistence type="predicted"/>
<evidence type="ECO:0000256" key="1">
    <source>
        <dbReference type="SAM" id="Phobius"/>
    </source>
</evidence>
<keyword evidence="1" id="KW-1133">Transmembrane helix</keyword>